<evidence type="ECO:0000313" key="3">
    <source>
        <dbReference type="Proteomes" id="UP000797356"/>
    </source>
</evidence>
<keyword evidence="3" id="KW-1185">Reference proteome</keyword>
<organism evidence="2 3">
    <name type="scientific">Cocos nucifera</name>
    <name type="common">Coconut palm</name>
    <dbReference type="NCBI Taxonomy" id="13894"/>
    <lineage>
        <taxon>Eukaryota</taxon>
        <taxon>Viridiplantae</taxon>
        <taxon>Streptophyta</taxon>
        <taxon>Embryophyta</taxon>
        <taxon>Tracheophyta</taxon>
        <taxon>Spermatophyta</taxon>
        <taxon>Magnoliopsida</taxon>
        <taxon>Liliopsida</taxon>
        <taxon>Arecaceae</taxon>
        <taxon>Arecoideae</taxon>
        <taxon>Cocoseae</taxon>
        <taxon>Attaleinae</taxon>
        <taxon>Cocos</taxon>
    </lineage>
</organism>
<feature type="region of interest" description="Disordered" evidence="1">
    <location>
        <begin position="1"/>
        <end position="53"/>
    </location>
</feature>
<feature type="compositionally biased region" description="Basic and acidic residues" evidence="1">
    <location>
        <begin position="24"/>
        <end position="39"/>
    </location>
</feature>
<accession>A0A8K0HS19</accession>
<dbReference type="AlphaFoldDB" id="A0A8K0HS19"/>
<sequence length="92" mass="10263">MGGGRKSLFGFLGFKRVPHRSRGHKPDQMTKRPEGEAGTRHPGSTGVPNYIDKKAGDYIEKVRRQMDSREQPGTTVDQVPVKRGTMVEVPIM</sequence>
<name>A0A8K0HS19_COCNU</name>
<proteinExistence type="predicted"/>
<comment type="caution">
    <text evidence="2">The sequence shown here is derived from an EMBL/GenBank/DDBJ whole genome shotgun (WGS) entry which is preliminary data.</text>
</comment>
<feature type="region of interest" description="Disordered" evidence="1">
    <location>
        <begin position="66"/>
        <end position="92"/>
    </location>
</feature>
<protein>
    <submittedName>
        <fullName evidence="2">Uncharacterized protein</fullName>
    </submittedName>
</protein>
<evidence type="ECO:0000313" key="2">
    <source>
        <dbReference type="EMBL" id="KAG1326072.1"/>
    </source>
</evidence>
<reference evidence="2" key="1">
    <citation type="journal article" date="2017" name="Gigascience">
        <title>The genome draft of coconut (Cocos nucifera).</title>
        <authorList>
            <person name="Xiao Y."/>
            <person name="Xu P."/>
            <person name="Fan H."/>
            <person name="Baudouin L."/>
            <person name="Xia W."/>
            <person name="Bocs S."/>
            <person name="Xu J."/>
            <person name="Li Q."/>
            <person name="Guo A."/>
            <person name="Zhou L."/>
            <person name="Li J."/>
            <person name="Wu Y."/>
            <person name="Ma Z."/>
            <person name="Armero A."/>
            <person name="Issali A.E."/>
            <person name="Liu N."/>
            <person name="Peng M."/>
            <person name="Yang Y."/>
        </authorList>
    </citation>
    <scope>NUCLEOTIDE SEQUENCE</scope>
    <source>
        <tissue evidence="2">Spear leaf of Hainan Tall coconut</tissue>
    </source>
</reference>
<reference evidence="2" key="2">
    <citation type="submission" date="2019-07" db="EMBL/GenBank/DDBJ databases">
        <authorList>
            <person name="Yang Y."/>
            <person name="Bocs S."/>
            <person name="Baudouin L."/>
        </authorList>
    </citation>
    <scope>NUCLEOTIDE SEQUENCE</scope>
    <source>
        <tissue evidence="2">Spear leaf of Hainan Tall coconut</tissue>
    </source>
</reference>
<evidence type="ECO:0000256" key="1">
    <source>
        <dbReference type="SAM" id="MobiDB-lite"/>
    </source>
</evidence>
<dbReference type="Proteomes" id="UP000797356">
    <property type="component" value="Chromosome 1"/>
</dbReference>
<dbReference type="EMBL" id="CM017872">
    <property type="protein sequence ID" value="KAG1326072.1"/>
    <property type="molecule type" value="Genomic_DNA"/>
</dbReference>
<gene>
    <name evidence="2" type="ORF">COCNU_01G000060</name>
</gene>